<accession>A0A080M6C3</accession>
<name>A0A080M6C3_9PROT</name>
<evidence type="ECO:0000313" key="2">
    <source>
        <dbReference type="EMBL" id="KFB72629.1"/>
    </source>
</evidence>
<evidence type="ECO:0000256" key="1">
    <source>
        <dbReference type="SAM" id="MobiDB-lite"/>
    </source>
</evidence>
<gene>
    <name evidence="2" type="ORF">AW09_002184</name>
</gene>
<feature type="region of interest" description="Disordered" evidence="1">
    <location>
        <begin position="1"/>
        <end position="40"/>
    </location>
</feature>
<comment type="caution">
    <text evidence="2">The sequence shown here is derived from an EMBL/GenBank/DDBJ whole genome shotgun (WGS) entry which is preliminary data.</text>
</comment>
<reference evidence="2 3" key="1">
    <citation type="submission" date="2014-02" db="EMBL/GenBank/DDBJ databases">
        <title>Expanding our view of genomic diversity in Candidatus Accumulibacter clades.</title>
        <authorList>
            <person name="Skennerton C.T."/>
            <person name="Barr J.J."/>
            <person name="Slater F.R."/>
            <person name="Bond P.L."/>
            <person name="Tyson G.W."/>
        </authorList>
    </citation>
    <scope>NUCLEOTIDE SEQUENCE [LARGE SCALE GENOMIC DNA]</scope>
    <source>
        <strain evidence="3">BA-91</strain>
    </source>
</reference>
<proteinExistence type="predicted"/>
<evidence type="ECO:0000313" key="3">
    <source>
        <dbReference type="Proteomes" id="UP000020077"/>
    </source>
</evidence>
<dbReference type="AlphaFoldDB" id="A0A080M6C3"/>
<organism evidence="2 3">
    <name type="scientific">Candidatus Accumulibacter phosphatis</name>
    <dbReference type="NCBI Taxonomy" id="327160"/>
    <lineage>
        <taxon>Bacteria</taxon>
        <taxon>Pseudomonadati</taxon>
        <taxon>Pseudomonadota</taxon>
        <taxon>Betaproteobacteria</taxon>
        <taxon>Candidatus Accumulibacter</taxon>
    </lineage>
</organism>
<protein>
    <submittedName>
        <fullName evidence="2">Uncharacterized protein</fullName>
    </submittedName>
</protein>
<sequence>MNTEQQKKRLHERGVWPAMRSPAGLALPQRETPLSGRRAGDAIAGGVKSDILHADWAFVKRSSRQSWEA</sequence>
<dbReference type="Proteomes" id="UP000020077">
    <property type="component" value="Unassembled WGS sequence"/>
</dbReference>
<dbReference type="EMBL" id="JDVG02000362">
    <property type="protein sequence ID" value="KFB72629.1"/>
    <property type="molecule type" value="Genomic_DNA"/>
</dbReference>